<feature type="compositionally biased region" description="Basic and acidic residues" evidence="4">
    <location>
        <begin position="412"/>
        <end position="424"/>
    </location>
</feature>
<protein>
    <recommendedName>
        <fullName evidence="7">Anaphase-promoting complex subunit 4 WD40 domain-containing protein</fullName>
    </recommendedName>
</protein>
<evidence type="ECO:0000256" key="4">
    <source>
        <dbReference type="SAM" id="MobiDB-lite"/>
    </source>
</evidence>
<dbReference type="Pfam" id="PF00400">
    <property type="entry name" value="WD40"/>
    <property type="match status" value="1"/>
</dbReference>
<dbReference type="SMART" id="SM00320">
    <property type="entry name" value="WD40"/>
    <property type="match status" value="6"/>
</dbReference>
<keyword evidence="1 3" id="KW-0853">WD repeat</keyword>
<dbReference type="GO" id="GO:0005737">
    <property type="term" value="C:cytoplasm"/>
    <property type="evidence" value="ECO:0007669"/>
    <property type="project" value="TreeGrafter"/>
</dbReference>
<evidence type="ECO:0000256" key="1">
    <source>
        <dbReference type="ARBA" id="ARBA00022574"/>
    </source>
</evidence>
<name>A0A2A2LDQ9_9BILA</name>
<dbReference type="SUPFAM" id="SSF48452">
    <property type="entry name" value="TPR-like"/>
    <property type="match status" value="1"/>
</dbReference>
<evidence type="ECO:0008006" key="7">
    <source>
        <dbReference type="Google" id="ProtNLM"/>
    </source>
</evidence>
<proteinExistence type="predicted"/>
<keyword evidence="6" id="KW-1185">Reference proteome</keyword>
<dbReference type="InterPro" id="IPR011990">
    <property type="entry name" value="TPR-like_helical_dom_sf"/>
</dbReference>
<accession>A0A2A2LDQ9</accession>
<evidence type="ECO:0000256" key="2">
    <source>
        <dbReference type="ARBA" id="ARBA00022737"/>
    </source>
</evidence>
<dbReference type="Gene3D" id="2.130.10.10">
    <property type="entry name" value="YVTN repeat-like/Quinoprotein amine dehydrogenase"/>
    <property type="match status" value="2"/>
</dbReference>
<dbReference type="GO" id="GO:0080008">
    <property type="term" value="C:Cul4-RING E3 ubiquitin ligase complex"/>
    <property type="evidence" value="ECO:0007669"/>
    <property type="project" value="TreeGrafter"/>
</dbReference>
<dbReference type="InterPro" id="IPR015943">
    <property type="entry name" value="WD40/YVTN_repeat-like_dom_sf"/>
</dbReference>
<dbReference type="STRING" id="2018661.A0A2A2LDQ9"/>
<evidence type="ECO:0000256" key="3">
    <source>
        <dbReference type="PROSITE-ProRule" id="PRU00221"/>
    </source>
</evidence>
<dbReference type="PROSITE" id="PS50294">
    <property type="entry name" value="WD_REPEATS_REGION"/>
    <property type="match status" value="1"/>
</dbReference>
<dbReference type="InterPro" id="IPR045151">
    <property type="entry name" value="DCAF8"/>
</dbReference>
<dbReference type="PANTHER" id="PTHR15574:SF40">
    <property type="entry name" value="WD AND TETRATRICOPEPTIDE REPEATS PROTEIN 1"/>
    <property type="match status" value="1"/>
</dbReference>
<sequence>MATALGRRELGSWQARHELGQYLDEDALIDRIGLAATLEGHQGCVNTLKWNSDGTLLASGSDDRTIIIWLMDEGGQCRLQTDHAANIFAVDFLPSSSDNIVLSAAGDHFVKLHEVTDPDATYTWTTDGRVKRLCTAPDEPYLFWSASEDGFIREYDTRTYAEKKLIKAMRWRELETNTRSGSNDARGAQVKTMAICQGRTELVAVGANHSIVSIYDRRGSTDIPVAKLANKDYICRPYQAHATHVAFDYYGTECIVNQGNGAIYIYKLKEDESTPTTLQGLDEILQKEEPVPVMEYTSVPRTPNRTEARTFVEQRKYSEAIECYSRCLPHITDPMERSLYYSNRGLCYMLRRWEGDTYGCIRDCVQALRLYPGNAKAMWRIGRCMTMLEQWDWANRIVASFRKQFPEDSSVEKIQKHISSDDSKSNGSNGSTAANIPVLKDQEGIFDYYQRFLGHRNYQTDIKEANFFGSKNQYIVAGSDCGSMILWDRATGVIRGVWKADENIVNIVQPHPTQVMLATSGIDDEIRLWEPLGQDVEDERRVTNIWDRLHTEDVRGARVGLQAVVRFLEENADEVRPECVVM</sequence>
<evidence type="ECO:0000313" key="6">
    <source>
        <dbReference type="Proteomes" id="UP000218231"/>
    </source>
</evidence>
<dbReference type="InterPro" id="IPR036322">
    <property type="entry name" value="WD40_repeat_dom_sf"/>
</dbReference>
<gene>
    <name evidence="5" type="ORF">WR25_16886</name>
</gene>
<comment type="caution">
    <text evidence="5">The sequence shown here is derived from an EMBL/GenBank/DDBJ whole genome shotgun (WGS) entry which is preliminary data.</text>
</comment>
<dbReference type="Proteomes" id="UP000218231">
    <property type="component" value="Unassembled WGS sequence"/>
</dbReference>
<dbReference type="AlphaFoldDB" id="A0A2A2LDQ9"/>
<dbReference type="InterPro" id="IPR001680">
    <property type="entry name" value="WD40_rpt"/>
</dbReference>
<organism evidence="5 6">
    <name type="scientific">Diploscapter pachys</name>
    <dbReference type="NCBI Taxonomy" id="2018661"/>
    <lineage>
        <taxon>Eukaryota</taxon>
        <taxon>Metazoa</taxon>
        <taxon>Ecdysozoa</taxon>
        <taxon>Nematoda</taxon>
        <taxon>Chromadorea</taxon>
        <taxon>Rhabditida</taxon>
        <taxon>Rhabditina</taxon>
        <taxon>Rhabditomorpha</taxon>
        <taxon>Rhabditoidea</taxon>
        <taxon>Rhabditidae</taxon>
        <taxon>Diploscapter</taxon>
    </lineage>
</organism>
<evidence type="ECO:0000313" key="5">
    <source>
        <dbReference type="EMBL" id="PAV84313.1"/>
    </source>
</evidence>
<dbReference type="OrthoDB" id="4869960at2759"/>
<dbReference type="SUPFAM" id="SSF50978">
    <property type="entry name" value="WD40 repeat-like"/>
    <property type="match status" value="1"/>
</dbReference>
<reference evidence="5 6" key="1">
    <citation type="journal article" date="2017" name="Curr. Biol.">
        <title>Genome architecture and evolution of a unichromosomal asexual nematode.</title>
        <authorList>
            <person name="Fradin H."/>
            <person name="Zegar C."/>
            <person name="Gutwein M."/>
            <person name="Lucas J."/>
            <person name="Kovtun M."/>
            <person name="Corcoran D."/>
            <person name="Baugh L.R."/>
            <person name="Kiontke K."/>
            <person name="Gunsalus K."/>
            <person name="Fitch D.H."/>
            <person name="Piano F."/>
        </authorList>
    </citation>
    <scope>NUCLEOTIDE SEQUENCE [LARGE SCALE GENOMIC DNA]</scope>
    <source>
        <strain evidence="5">PF1309</strain>
    </source>
</reference>
<dbReference type="EMBL" id="LIAE01006873">
    <property type="protein sequence ID" value="PAV84313.1"/>
    <property type="molecule type" value="Genomic_DNA"/>
</dbReference>
<feature type="repeat" description="WD" evidence="3">
    <location>
        <begin position="38"/>
        <end position="69"/>
    </location>
</feature>
<dbReference type="PROSITE" id="PS50082">
    <property type="entry name" value="WD_REPEATS_2"/>
    <property type="match status" value="1"/>
</dbReference>
<dbReference type="Gene3D" id="1.25.40.10">
    <property type="entry name" value="Tetratricopeptide repeat domain"/>
    <property type="match status" value="1"/>
</dbReference>
<feature type="region of interest" description="Disordered" evidence="4">
    <location>
        <begin position="412"/>
        <end position="434"/>
    </location>
</feature>
<keyword evidence="2" id="KW-0677">Repeat</keyword>
<dbReference type="GO" id="GO:0045717">
    <property type="term" value="P:negative regulation of fatty acid biosynthetic process"/>
    <property type="evidence" value="ECO:0007669"/>
    <property type="project" value="TreeGrafter"/>
</dbReference>
<dbReference type="PANTHER" id="PTHR15574">
    <property type="entry name" value="WD REPEAT DOMAIN-CONTAINING FAMILY"/>
    <property type="match status" value="1"/>
</dbReference>